<accession>A0A923LP97</accession>
<keyword evidence="3 5" id="KW-1133">Transmembrane helix</keyword>
<comment type="subcellular location">
    <subcellularLocation>
        <location evidence="1">Membrane</location>
        <topology evidence="1">Multi-pass membrane protein</topology>
    </subcellularLocation>
</comment>
<reference evidence="6" key="1">
    <citation type="submission" date="2020-08" db="EMBL/GenBank/DDBJ databases">
        <title>Genome public.</title>
        <authorList>
            <person name="Liu C."/>
            <person name="Sun Q."/>
        </authorList>
    </citation>
    <scope>NUCLEOTIDE SEQUENCE</scope>
    <source>
        <strain evidence="6">BX1005</strain>
    </source>
</reference>
<evidence type="ECO:0000256" key="1">
    <source>
        <dbReference type="ARBA" id="ARBA00004141"/>
    </source>
</evidence>
<proteinExistence type="predicted"/>
<sequence>MNQIKKLCSFLSSNIAVFIIIFSVIAFFYPKGFSWATNYTTIFLGVAMFGMGLTIKAEDFKIVFMRPKDLFIGCLLQYTIMPLAAFALAKIFHLPTDLALGVILVGCCPGGTASNVITYIAGGDVPLSVGMTMVSTILAPICTPFLVYLLGGSWVEVSLAAMMLSVVKVVLVPVLGGILLYHIFPKQVDAIRDFLPMVSVISIVMIISGIVGSNAEKIITCGALVMIVVAIHNGIGLALGTFAAKLLKLEEPKVTAIGIEVGMQNSGLAISLAAANFAANPLATLPGAIFSVWHNISGTLYAGLRNRKQTVKAEQTGAETATEAV</sequence>
<comment type="caution">
    <text evidence="6">The sequence shown here is derived from an EMBL/GenBank/DDBJ whole genome shotgun (WGS) entry which is preliminary data.</text>
</comment>
<feature type="transmembrane region" description="Helical" evidence="5">
    <location>
        <begin position="194"/>
        <end position="211"/>
    </location>
</feature>
<feature type="transmembrane region" description="Helical" evidence="5">
    <location>
        <begin position="133"/>
        <end position="151"/>
    </location>
</feature>
<dbReference type="GO" id="GO:0016020">
    <property type="term" value="C:membrane"/>
    <property type="evidence" value="ECO:0007669"/>
    <property type="project" value="UniProtKB-SubCell"/>
</dbReference>
<evidence type="ECO:0000256" key="2">
    <source>
        <dbReference type="ARBA" id="ARBA00022692"/>
    </source>
</evidence>
<gene>
    <name evidence="6" type="ORF">H8S17_09260</name>
</gene>
<feature type="transmembrane region" description="Helical" evidence="5">
    <location>
        <begin position="69"/>
        <end position="92"/>
    </location>
</feature>
<evidence type="ECO:0000256" key="5">
    <source>
        <dbReference type="SAM" id="Phobius"/>
    </source>
</evidence>
<dbReference type="Pfam" id="PF01758">
    <property type="entry name" value="SBF"/>
    <property type="match status" value="1"/>
</dbReference>
<dbReference type="InterPro" id="IPR002657">
    <property type="entry name" value="BilAc:Na_symport/Acr3"/>
</dbReference>
<feature type="transmembrane region" description="Helical" evidence="5">
    <location>
        <begin position="7"/>
        <end position="29"/>
    </location>
</feature>
<feature type="transmembrane region" description="Helical" evidence="5">
    <location>
        <begin position="35"/>
        <end position="57"/>
    </location>
</feature>
<dbReference type="PANTHER" id="PTHR10361">
    <property type="entry name" value="SODIUM-BILE ACID COTRANSPORTER"/>
    <property type="match status" value="1"/>
</dbReference>
<organism evidence="6 7">
    <name type="scientific">Roseburia zhanii</name>
    <dbReference type="NCBI Taxonomy" id="2763064"/>
    <lineage>
        <taxon>Bacteria</taxon>
        <taxon>Bacillati</taxon>
        <taxon>Bacillota</taxon>
        <taxon>Clostridia</taxon>
        <taxon>Lachnospirales</taxon>
        <taxon>Lachnospiraceae</taxon>
        <taxon>Roseburia</taxon>
    </lineage>
</organism>
<evidence type="ECO:0000256" key="3">
    <source>
        <dbReference type="ARBA" id="ARBA00022989"/>
    </source>
</evidence>
<evidence type="ECO:0000313" key="7">
    <source>
        <dbReference type="Proteomes" id="UP000606720"/>
    </source>
</evidence>
<keyword evidence="7" id="KW-1185">Reference proteome</keyword>
<dbReference type="InterPro" id="IPR038770">
    <property type="entry name" value="Na+/solute_symporter_sf"/>
</dbReference>
<name>A0A923LP97_9FIRM</name>
<evidence type="ECO:0000313" key="6">
    <source>
        <dbReference type="EMBL" id="MBC5714393.1"/>
    </source>
</evidence>
<protein>
    <submittedName>
        <fullName evidence="6">Bile acid:sodium symporter family protein</fullName>
    </submittedName>
</protein>
<dbReference type="Gene3D" id="1.20.1530.20">
    <property type="match status" value="1"/>
</dbReference>
<dbReference type="InterPro" id="IPR004710">
    <property type="entry name" value="Bilac:Na_transpt"/>
</dbReference>
<dbReference type="EMBL" id="JACOPH010000007">
    <property type="protein sequence ID" value="MBC5714393.1"/>
    <property type="molecule type" value="Genomic_DNA"/>
</dbReference>
<keyword evidence="2 5" id="KW-0812">Transmembrane</keyword>
<dbReference type="PANTHER" id="PTHR10361:SF28">
    <property type="entry name" value="P3 PROTEIN-RELATED"/>
    <property type="match status" value="1"/>
</dbReference>
<dbReference type="AlphaFoldDB" id="A0A923LP97"/>
<keyword evidence="4 5" id="KW-0472">Membrane</keyword>
<feature type="transmembrane region" description="Helical" evidence="5">
    <location>
        <begin position="223"/>
        <end position="244"/>
    </location>
</feature>
<feature type="transmembrane region" description="Helical" evidence="5">
    <location>
        <begin position="98"/>
        <end position="121"/>
    </location>
</feature>
<feature type="transmembrane region" description="Helical" evidence="5">
    <location>
        <begin position="157"/>
        <end position="182"/>
    </location>
</feature>
<dbReference type="Proteomes" id="UP000606720">
    <property type="component" value="Unassembled WGS sequence"/>
</dbReference>
<dbReference type="RefSeq" id="WP_186867099.1">
    <property type="nucleotide sequence ID" value="NZ_JACOPH010000007.1"/>
</dbReference>
<evidence type="ECO:0000256" key="4">
    <source>
        <dbReference type="ARBA" id="ARBA00023136"/>
    </source>
</evidence>